<dbReference type="AlphaFoldDB" id="A0A811S6K9"/>
<keyword evidence="2" id="KW-0862">Zinc</keyword>
<dbReference type="Proteomes" id="UP000604825">
    <property type="component" value="Unassembled WGS sequence"/>
</dbReference>
<gene>
    <name evidence="4" type="ORF">NCGR_LOCUS61049</name>
</gene>
<accession>A0A811S6K9</accession>
<organism evidence="4 5">
    <name type="scientific">Miscanthus lutarioriparius</name>
    <dbReference type="NCBI Taxonomy" id="422564"/>
    <lineage>
        <taxon>Eukaryota</taxon>
        <taxon>Viridiplantae</taxon>
        <taxon>Streptophyta</taxon>
        <taxon>Embryophyta</taxon>
        <taxon>Tracheophyta</taxon>
        <taxon>Spermatophyta</taxon>
        <taxon>Magnoliopsida</taxon>
        <taxon>Liliopsida</taxon>
        <taxon>Poales</taxon>
        <taxon>Poaceae</taxon>
        <taxon>PACMAD clade</taxon>
        <taxon>Panicoideae</taxon>
        <taxon>Andropogonodae</taxon>
        <taxon>Andropogoneae</taxon>
        <taxon>Saccharinae</taxon>
        <taxon>Miscanthus</taxon>
    </lineage>
</organism>
<dbReference type="GO" id="GO:0046872">
    <property type="term" value="F:metal ion binding"/>
    <property type="evidence" value="ECO:0007669"/>
    <property type="project" value="UniProtKB-KW"/>
</dbReference>
<reference evidence="4" key="1">
    <citation type="submission" date="2020-10" db="EMBL/GenBank/DDBJ databases">
        <authorList>
            <person name="Han B."/>
            <person name="Lu T."/>
            <person name="Zhao Q."/>
            <person name="Huang X."/>
            <person name="Zhao Y."/>
        </authorList>
    </citation>
    <scope>NUCLEOTIDE SEQUENCE</scope>
</reference>
<evidence type="ECO:0000256" key="2">
    <source>
        <dbReference type="ARBA" id="ARBA00022833"/>
    </source>
</evidence>
<keyword evidence="1" id="KW-0479">Metal-binding</keyword>
<evidence type="ECO:0008006" key="6">
    <source>
        <dbReference type="Google" id="ProtNLM"/>
    </source>
</evidence>
<comment type="caution">
    <text evidence="4">The sequence shown here is derived from an EMBL/GenBank/DDBJ whole genome shotgun (WGS) entry which is preliminary data.</text>
</comment>
<evidence type="ECO:0000313" key="4">
    <source>
        <dbReference type="EMBL" id="CAD6336951.1"/>
    </source>
</evidence>
<protein>
    <recommendedName>
        <fullName evidence="6">DNA-directed RNA polymerase</fullName>
    </recommendedName>
</protein>
<feature type="compositionally biased region" description="Low complexity" evidence="3">
    <location>
        <begin position="81"/>
        <end position="95"/>
    </location>
</feature>
<dbReference type="SUPFAM" id="SSF64484">
    <property type="entry name" value="beta and beta-prime subunits of DNA dependent RNA-polymerase"/>
    <property type="match status" value="1"/>
</dbReference>
<dbReference type="InterPro" id="IPR015700">
    <property type="entry name" value="RPC1"/>
</dbReference>
<name>A0A811S6K9_9POAL</name>
<keyword evidence="5" id="KW-1185">Reference proteome</keyword>
<sequence length="325" mass="36190">MDPSPPALNQPPPRLIRKLAARRRRGREAAARCGRDGQGGRGACRFISELRATCRRRGPRHRLDARSRHGAKRRGRAEPSAAGPGNRAAGAAAARGLGGGGRGPDTLNPRHGLLPVHRNIGVKDNRFCYCYEVVFQYSSAVLFNIADHEAEYYLQDGFHSSRDEKRWRRAGPSAAEPGSRAVAAAAARGLGATRGRRSPTVSAAGWTHSESLLRFFAFDFRKSIRFSVLSGSEIHKFPEVQVWNNRIYGHDMKPVPNGLLDPRMLALPVFNVGFFNCILDVLKCLCKSCRRVLMEKDCREFLKKMRNPRADALQKSATMKKECHY</sequence>
<evidence type="ECO:0000256" key="3">
    <source>
        <dbReference type="SAM" id="MobiDB-lite"/>
    </source>
</evidence>
<evidence type="ECO:0000256" key="1">
    <source>
        <dbReference type="ARBA" id="ARBA00022723"/>
    </source>
</evidence>
<feature type="region of interest" description="Disordered" evidence="3">
    <location>
        <begin position="57"/>
        <end position="110"/>
    </location>
</feature>
<evidence type="ECO:0000313" key="5">
    <source>
        <dbReference type="Proteomes" id="UP000604825"/>
    </source>
</evidence>
<dbReference type="PANTHER" id="PTHR48446:SF1">
    <property type="entry name" value="DNA-DIRECTED RNA POLYMERASE SUBUNIT BETA' N-TERMINAL SECTION"/>
    <property type="match status" value="1"/>
</dbReference>
<proteinExistence type="predicted"/>
<dbReference type="PANTHER" id="PTHR48446">
    <property type="entry name" value="DNA-DIRECTED RNA POLYMERASE SUBUNIT BETA' N-TERMINAL SECTION"/>
    <property type="match status" value="1"/>
</dbReference>
<dbReference type="OrthoDB" id="18302at2759"/>
<dbReference type="EMBL" id="CAJGYO010000018">
    <property type="protein sequence ID" value="CAD6336951.1"/>
    <property type="molecule type" value="Genomic_DNA"/>
</dbReference>